<dbReference type="InterPro" id="IPR047845">
    <property type="entry name" value="RNF17-like_TUDOR_rpt1"/>
</dbReference>
<evidence type="ECO:0000256" key="2">
    <source>
        <dbReference type="SAM" id="MobiDB-lite"/>
    </source>
</evidence>
<evidence type="ECO:0000259" key="3">
    <source>
        <dbReference type="PROSITE" id="PS50304"/>
    </source>
</evidence>
<protein>
    <submittedName>
        <fullName evidence="4">RNF17Y</fullName>
    </submittedName>
</protein>
<dbReference type="InterPro" id="IPR035437">
    <property type="entry name" value="SNase_OB-fold_sf"/>
</dbReference>
<keyword evidence="1" id="KW-0175">Coiled coil</keyword>
<gene>
    <name evidence="4" type="primary">RNF17Y</name>
</gene>
<dbReference type="PANTHER" id="PTHR16442">
    <property type="entry name" value="RING FINGER PROTEIN 17"/>
    <property type="match status" value="1"/>
</dbReference>
<feature type="non-terminal residue" evidence="4">
    <location>
        <position position="1505"/>
    </location>
</feature>
<dbReference type="Gene3D" id="2.30.30.140">
    <property type="match status" value="5"/>
</dbReference>
<name>W8C8H8_ORNAN</name>
<dbReference type="InterPro" id="IPR002999">
    <property type="entry name" value="Tudor"/>
</dbReference>
<accession>W8C8H8</accession>
<dbReference type="SUPFAM" id="SSF63748">
    <property type="entry name" value="Tudor/PWWP/MBT"/>
    <property type="match status" value="5"/>
</dbReference>
<feature type="domain" description="Tudor" evidence="3">
    <location>
        <begin position="1421"/>
        <end position="1481"/>
    </location>
</feature>
<dbReference type="PANTHER" id="PTHR16442:SF1">
    <property type="entry name" value="RING FINGER PROTEIN 17"/>
    <property type="match status" value="1"/>
</dbReference>
<organism evidence="4">
    <name type="scientific">Ornithorhynchus anatinus</name>
    <name type="common">Duckbill platypus</name>
    <dbReference type="NCBI Taxonomy" id="9258"/>
    <lineage>
        <taxon>Eukaryota</taxon>
        <taxon>Metazoa</taxon>
        <taxon>Chordata</taxon>
        <taxon>Craniata</taxon>
        <taxon>Vertebrata</taxon>
        <taxon>Euteleostomi</taxon>
        <taxon>Mammalia</taxon>
        <taxon>Monotremata</taxon>
        <taxon>Ornithorhynchidae</taxon>
        <taxon>Ornithorhynchus</taxon>
    </lineage>
</organism>
<evidence type="ECO:0000313" key="4">
    <source>
        <dbReference type="EMBL" id="JAC06654.1"/>
    </source>
</evidence>
<evidence type="ECO:0000256" key="1">
    <source>
        <dbReference type="SAM" id="Coils"/>
    </source>
</evidence>
<dbReference type="PROSITE" id="PS50304">
    <property type="entry name" value="TUDOR"/>
    <property type="match status" value="3"/>
</dbReference>
<dbReference type="Gene3D" id="2.40.50.90">
    <property type="match status" value="4"/>
</dbReference>
<sequence>MAAAAAEAETEAEGEAEEDEGEVEAEAAVGSGSPSRPPSAGPRRDTRLRGPANLRRSPRGSSFTSGPSSRTYCREPDCERCMLEIEFGPGFEAVCPPNSRSGVNPVGGSMKEMYEEKLQPKKIRSCPQDAGKIDLQQAAYLKNLSSEHHPVLKPSAASMMTESVQEVDQALKIAEQNFAHLRAAEQELDHLECKEKREKDYLVETVQETLDQHFIDLQSRKKSLQEEIKNKEDYIADVILVKRSIEKRRKYLYAAMGKARTFEWAPSRRSCSDMNPIIQTLKSGFERELSQVKSLKFRHLAGFSMEETGVVGGHIPRCIEEKEVSYSDPFIPAESDELDPTELGEGIPLQPETDDGNSEKMMNIQPRDLTFRSLLSKMTTLPEASWDPDVIVEEIIDSDQEINRELSSPPAQELVIVSYVVHPCHFYVRKYSLRKIAAKMEKNLNRFCSMNQYPSPSEVLELGARVFVNSKENGVWCRATVTGLIPLEGKHVEQSHGPKKYSIGEIAVLQVYMIDFGNTEVFIIPGASDDPFIPKHLTLSYAVVDALCLVIRKPDNCKKQLRVRNPLALRCTLKDLVPPYPNEHWGEHAKIQFLKMVEKMPVLMHIYKEEGGVFTVDLKRPPEIKGSSSVPLSLRDKLVFTGIARIPTHLSQMRHLTTLTLEYRPPSLPKVSTEVTVVVCHVNSPGDFYIQTVDRLGFLVFLRRIKRAYDNENRENLEFLCPVKGQACIAKSAAGTWYRAEVTGLPAHQELEVIDVDTGRTARVALQDIRPVKDEFLSSPKKAIKCKLALIEPANRLMLWSREAKEKFEEMASNEFLICSVTRILEDDVLLVELFHFPRVPEMKAFSINNRLVKEGVACYTPGCTVKADSTENVDVWDPPLEEVLAIKTDVAGSEVQDASKSSYVTKLVSVHICNVVTPEKIYFRWLEAETVFQRLQEEMAAAYENSKPEQVPWNNNMKCAVWIPELKQWRRGQITNVISEVLVEVVQYDFGIKVEVNVAYLRKLKGYLMKLEEFAFECSLVDIRPTSQDDRWTAAACSYLAFCLSETVVKIIIQKNHKTPIPVRILCHGETGCVDVSVALIEKGLAARENSFYKVDRSDSASETSLKISLKPKSPEVTTGPKKCCQLEKKGPDSVTKHKEFKPVAEPETFEIFKPPIIPSEKAFDAVVSWVADDGTIYVIPKLRECEFTTLMQKLQGFFSGFGHLSPYPWKKGEASVVKGSDSLWYRSIILEILNNRVKVQYVDLGYVQLILPCYLYPVECYLEVPRFCIPCQLHNTFPVGNVWQPDAVELLRDLLLPRKEVKIHMMKSPEHPGGKLSVHLYLGGISLSFVMAQHKYCTSESWEDLVKLALPFGRPSEGLTVTKLPLRAQCQVYIRLGQEAGSSPLSDTDESAIVWKAESLDRVLQHWKDSVTSLLLLTGMKTGMPCLAQTHDDLWSREIIISINKLDPLSVLVQFVDSGTYQKLPPSRLRQIPDDLMRDPAQAVKVTLAGFRPPKKDLEKIRI</sequence>
<feature type="domain" description="Tudor" evidence="3">
    <location>
        <begin position="721"/>
        <end position="779"/>
    </location>
</feature>
<dbReference type="SMART" id="SM00333">
    <property type="entry name" value="TUDOR"/>
    <property type="match status" value="4"/>
</dbReference>
<dbReference type="CDD" id="cd20414">
    <property type="entry name" value="Tudor_TDRD4_rpt1"/>
    <property type="match status" value="1"/>
</dbReference>
<dbReference type="Pfam" id="PF00567">
    <property type="entry name" value="TUDOR"/>
    <property type="match status" value="5"/>
</dbReference>
<feature type="compositionally biased region" description="Acidic residues" evidence="2">
    <location>
        <begin position="8"/>
        <end position="25"/>
    </location>
</feature>
<feature type="domain" description="Tudor" evidence="3">
    <location>
        <begin position="1210"/>
        <end position="1267"/>
    </location>
</feature>
<reference evidence="4" key="1">
    <citation type="journal article" date="2014" name="Nature">
        <title>Origins and functional evolution of Y chromosome gene repertoires across mammals.</title>
        <authorList>
            <person name="Cortez D."/>
            <person name="Marin R."/>
            <person name="Toledo-Flores D."/>
            <person name="Froidevaux L."/>
            <person name="Liechti A."/>
            <person name="Waters P.D."/>
            <person name="Grutzner F."/>
            <person name="Kaessmann H."/>
        </authorList>
    </citation>
    <scope>NUCLEOTIDE SEQUENCE</scope>
    <source>
        <tissue evidence="4">Brain</tissue>
    </source>
</reference>
<feature type="compositionally biased region" description="Polar residues" evidence="2">
    <location>
        <begin position="59"/>
        <end position="71"/>
    </location>
</feature>
<dbReference type="EMBL" id="GATL01000017">
    <property type="protein sequence ID" value="JAC06654.1"/>
    <property type="molecule type" value="Transcribed_RNA"/>
</dbReference>
<feature type="region of interest" description="Disordered" evidence="2">
    <location>
        <begin position="1"/>
        <end position="73"/>
    </location>
</feature>
<proteinExistence type="predicted"/>
<feature type="coiled-coil region" evidence="1">
    <location>
        <begin position="164"/>
        <end position="234"/>
    </location>
</feature>